<organism evidence="1 2">
    <name type="scientific">Candidatus Falkowbacteria bacterium RIFOXYC2_FULL_36_12</name>
    <dbReference type="NCBI Taxonomy" id="1798002"/>
    <lineage>
        <taxon>Bacteria</taxon>
        <taxon>Candidatus Falkowiibacteriota</taxon>
    </lineage>
</organism>
<proteinExistence type="predicted"/>
<comment type="caution">
    <text evidence="1">The sequence shown here is derived from an EMBL/GenBank/DDBJ whole genome shotgun (WGS) entry which is preliminary data.</text>
</comment>
<reference evidence="1 2" key="1">
    <citation type="journal article" date="2016" name="Nat. Commun.">
        <title>Thousands of microbial genomes shed light on interconnected biogeochemical processes in an aquifer system.</title>
        <authorList>
            <person name="Anantharaman K."/>
            <person name="Brown C.T."/>
            <person name="Hug L.A."/>
            <person name="Sharon I."/>
            <person name="Castelle C.J."/>
            <person name="Probst A.J."/>
            <person name="Thomas B.C."/>
            <person name="Singh A."/>
            <person name="Wilkins M.J."/>
            <person name="Karaoz U."/>
            <person name="Brodie E.L."/>
            <person name="Williams K.H."/>
            <person name="Hubbard S.S."/>
            <person name="Banfield J.F."/>
        </authorList>
    </citation>
    <scope>NUCLEOTIDE SEQUENCE [LARGE SCALE GENOMIC DNA]</scope>
</reference>
<gene>
    <name evidence="1" type="ORF">A2478_05255</name>
</gene>
<name>A0A1F5T070_9BACT</name>
<protein>
    <submittedName>
        <fullName evidence="1">Uncharacterized protein</fullName>
    </submittedName>
</protein>
<evidence type="ECO:0000313" key="1">
    <source>
        <dbReference type="EMBL" id="OGF31861.1"/>
    </source>
</evidence>
<accession>A0A1F5T070</accession>
<evidence type="ECO:0000313" key="2">
    <source>
        <dbReference type="Proteomes" id="UP000179001"/>
    </source>
</evidence>
<dbReference type="EMBL" id="MFGJ01000007">
    <property type="protein sequence ID" value="OGF31861.1"/>
    <property type="molecule type" value="Genomic_DNA"/>
</dbReference>
<dbReference type="Proteomes" id="UP000179001">
    <property type="component" value="Unassembled WGS sequence"/>
</dbReference>
<dbReference type="AlphaFoldDB" id="A0A1F5T070"/>
<sequence length="151" mass="17069">MNFRFVDGLNITSTPPNPLDSKRVKIDQYNAPQLGTTKEEIIGNISDVLPKDASVIIVTDANFRLAEDRAKALGYRPAKAGEFLQILEWFRTEPAVERLGWFYCYAGRQPGYAVVAQFHGGDREVIFDTRVRDLADMSSANMDTKCFFVRD</sequence>